<proteinExistence type="predicted"/>
<dbReference type="HOGENOM" id="CLU_3308467_0_0_9"/>
<accession>G9XIB1</accession>
<organism evidence="1 2">
    <name type="scientific">Desulfitobacterium hafniense DP7</name>
    <dbReference type="NCBI Taxonomy" id="537010"/>
    <lineage>
        <taxon>Bacteria</taxon>
        <taxon>Bacillati</taxon>
        <taxon>Bacillota</taxon>
        <taxon>Clostridia</taxon>
        <taxon>Eubacteriales</taxon>
        <taxon>Desulfitobacteriaceae</taxon>
        <taxon>Desulfitobacterium</taxon>
    </lineage>
</organism>
<comment type="caution">
    <text evidence="1">The sequence shown here is derived from an EMBL/GenBank/DDBJ whole genome shotgun (WGS) entry which is preliminary data.</text>
</comment>
<dbReference type="EMBL" id="AFZX01000019">
    <property type="protein sequence ID" value="EHL08593.1"/>
    <property type="molecule type" value="Genomic_DNA"/>
</dbReference>
<protein>
    <submittedName>
        <fullName evidence="1">Uncharacterized protein</fullName>
    </submittedName>
</protein>
<dbReference type="AlphaFoldDB" id="G9XIB1"/>
<dbReference type="Proteomes" id="UP000004416">
    <property type="component" value="Unassembled WGS sequence"/>
</dbReference>
<evidence type="ECO:0000313" key="1">
    <source>
        <dbReference type="EMBL" id="EHL08593.1"/>
    </source>
</evidence>
<evidence type="ECO:0000313" key="2">
    <source>
        <dbReference type="Proteomes" id="UP000004416"/>
    </source>
</evidence>
<sequence length="39" mass="4167">MIFLPSFFVSFQCITVGYSASKLYTGSGESCPGVCPLTQ</sequence>
<gene>
    <name evidence="1" type="ORF">HMPREF0322_00686</name>
</gene>
<name>G9XIB1_DESHA</name>
<reference evidence="1 2" key="1">
    <citation type="submission" date="2011-08" db="EMBL/GenBank/DDBJ databases">
        <authorList>
            <person name="Weinstock G."/>
            <person name="Sodergren E."/>
            <person name="Clifton S."/>
            <person name="Fulton L."/>
            <person name="Fulton B."/>
            <person name="Courtney L."/>
            <person name="Fronick C."/>
            <person name="Harrison M."/>
            <person name="Strong C."/>
            <person name="Farmer C."/>
            <person name="Delahaunty K."/>
            <person name="Markovic C."/>
            <person name="Hall O."/>
            <person name="Minx P."/>
            <person name="Tomlinson C."/>
            <person name="Mitreva M."/>
            <person name="Hou S."/>
            <person name="Chen J."/>
            <person name="Wollam A."/>
            <person name="Pepin K.H."/>
            <person name="Johnson M."/>
            <person name="Bhonagiri V."/>
            <person name="Zhang X."/>
            <person name="Suruliraj S."/>
            <person name="Warren W."/>
            <person name="Chinwalla A."/>
            <person name="Mardis E.R."/>
            <person name="Wilson R.K."/>
        </authorList>
    </citation>
    <scope>NUCLEOTIDE SEQUENCE [LARGE SCALE GENOMIC DNA]</scope>
    <source>
        <strain evidence="1 2">DP7</strain>
    </source>
</reference>